<dbReference type="GO" id="GO:0005737">
    <property type="term" value="C:cytoplasm"/>
    <property type="evidence" value="ECO:0007669"/>
    <property type="project" value="TreeGrafter"/>
</dbReference>
<evidence type="ECO:0000256" key="4">
    <source>
        <dbReference type="ARBA" id="ARBA00022964"/>
    </source>
</evidence>
<protein>
    <submittedName>
        <fullName evidence="8">WGS project CCBQ000000000 data, contig 00012</fullName>
    </submittedName>
</protein>
<comment type="cofactor">
    <cofactor evidence="1">
        <name>Fe(2+)</name>
        <dbReference type="ChEBI" id="CHEBI:29033"/>
    </cofactor>
</comment>
<keyword evidence="5" id="KW-0560">Oxidoreductase</keyword>
<dbReference type="GO" id="GO:0046872">
    <property type="term" value="F:metal ion binding"/>
    <property type="evidence" value="ECO:0007669"/>
    <property type="project" value="UniProtKB-KW"/>
</dbReference>
<dbReference type="FunFam" id="3.60.130.10:FF:000003">
    <property type="entry name" value="Alpha-ketoglutarate-dependent taurine dioxygenase"/>
    <property type="match status" value="1"/>
</dbReference>
<dbReference type="EMBL" id="CCBQ010000016">
    <property type="protein sequence ID" value="CDO92665.1"/>
    <property type="molecule type" value="Genomic_DNA"/>
</dbReference>
<evidence type="ECO:0000256" key="5">
    <source>
        <dbReference type="ARBA" id="ARBA00023002"/>
    </source>
</evidence>
<dbReference type="PANTHER" id="PTHR30468">
    <property type="entry name" value="ALPHA-KETOGLUTARATE-DEPENDENT SULFONATE DIOXYGENASE"/>
    <property type="match status" value="1"/>
</dbReference>
<dbReference type="Pfam" id="PF02668">
    <property type="entry name" value="TauD"/>
    <property type="match status" value="1"/>
</dbReference>
<evidence type="ECO:0000256" key="1">
    <source>
        <dbReference type="ARBA" id="ARBA00001954"/>
    </source>
</evidence>
<evidence type="ECO:0000313" key="8">
    <source>
        <dbReference type="EMBL" id="CDO92665.1"/>
    </source>
</evidence>
<dbReference type="InterPro" id="IPR003819">
    <property type="entry name" value="TauD/TfdA-like"/>
</dbReference>
<evidence type="ECO:0000259" key="7">
    <source>
        <dbReference type="Pfam" id="PF02668"/>
    </source>
</evidence>
<keyword evidence="3" id="KW-0479">Metal-binding</keyword>
<dbReference type="Proteomes" id="UP000031516">
    <property type="component" value="Unassembled WGS sequence"/>
</dbReference>
<organism evidence="8 9">
    <name type="scientific">Kluyveromyces dobzhanskii CBS 2104</name>
    <dbReference type="NCBI Taxonomy" id="1427455"/>
    <lineage>
        <taxon>Eukaryota</taxon>
        <taxon>Fungi</taxon>
        <taxon>Dikarya</taxon>
        <taxon>Ascomycota</taxon>
        <taxon>Saccharomycotina</taxon>
        <taxon>Saccharomycetes</taxon>
        <taxon>Saccharomycetales</taxon>
        <taxon>Saccharomycetaceae</taxon>
        <taxon>Kluyveromyces</taxon>
    </lineage>
</organism>
<evidence type="ECO:0000256" key="2">
    <source>
        <dbReference type="ARBA" id="ARBA00005896"/>
    </source>
</evidence>
<sequence length="378" mass="42593">MPVSTLETWRVNKAIITAELNSDDDGVVRTSAKEKKQSNFKDYLPSWDPNEKFPSHGFRKYEDPALRADPKLPHLLKNGVEISPITPKLGSEIKGLQLSELDAAGKDELALLTAERGVLVFRDQDWVSKGPGYIEEYGKHFGELHVHPSSPAPEGHPYIHVVYKNVKKEDYTEYFQQVVTSSFFHTDITFELQPSGYTFFAVLDAPPSGGDTLFADGVEIFNRLSPSLQEYLSGLHAVHGLRPGSDAFSADASKKISRQEISDVVHPVVRVHPVLKTKSLFVNKAFTRKIVELKQAESDALLSFLYNVIDTAHDTQIRANWKPGSVVVWDNRRTYHAGIVDFDSKDSARHHVRVTPLAERPVEDLKYLNDPNYYPQKK</sequence>
<reference evidence="8 9" key="1">
    <citation type="submission" date="2014-03" db="EMBL/GenBank/DDBJ databases">
        <title>The genome of Kluyveromyces dobzhanskii.</title>
        <authorList>
            <person name="Nystedt B."/>
            <person name="Astrom S."/>
        </authorList>
    </citation>
    <scope>NUCLEOTIDE SEQUENCE [LARGE SCALE GENOMIC DNA]</scope>
    <source>
        <strain evidence="8 9">CBS 2104</strain>
    </source>
</reference>
<evidence type="ECO:0000256" key="3">
    <source>
        <dbReference type="ARBA" id="ARBA00022723"/>
    </source>
</evidence>
<dbReference type="OrthoDB" id="10257314at2759"/>
<comment type="similarity">
    <text evidence="2">Belongs to the TfdA dioxygenase family.</text>
</comment>
<comment type="caution">
    <text evidence="8">The sequence shown here is derived from an EMBL/GenBank/DDBJ whole genome shotgun (WGS) entry which is preliminary data.</text>
</comment>
<accession>A0A0A8L399</accession>
<dbReference type="InterPro" id="IPR042098">
    <property type="entry name" value="TauD-like_sf"/>
</dbReference>
<name>A0A0A8L399_9SACH</name>
<dbReference type="AlphaFoldDB" id="A0A0A8L399"/>
<dbReference type="PANTHER" id="PTHR30468:SF1">
    <property type="entry name" value="ALPHA-KETOGLUTARATE-DEPENDENT SULFONATE DIOXYGENASE"/>
    <property type="match status" value="1"/>
</dbReference>
<dbReference type="SUPFAM" id="SSF51197">
    <property type="entry name" value="Clavaminate synthase-like"/>
    <property type="match status" value="1"/>
</dbReference>
<proteinExistence type="inferred from homology"/>
<dbReference type="GO" id="GO:0000907">
    <property type="term" value="F:sulfonate dioxygenase activity"/>
    <property type="evidence" value="ECO:0007669"/>
    <property type="project" value="TreeGrafter"/>
</dbReference>
<feature type="domain" description="TauD/TfdA-like" evidence="7">
    <location>
        <begin position="81"/>
        <end position="355"/>
    </location>
</feature>
<evidence type="ECO:0000256" key="6">
    <source>
        <dbReference type="ARBA" id="ARBA00023004"/>
    </source>
</evidence>
<dbReference type="InterPro" id="IPR051323">
    <property type="entry name" value="AtsK-like"/>
</dbReference>
<gene>
    <name evidence="8" type="ORF">KLDO_g981</name>
</gene>
<evidence type="ECO:0000313" key="9">
    <source>
        <dbReference type="Proteomes" id="UP000031516"/>
    </source>
</evidence>
<keyword evidence="9" id="KW-1185">Reference proteome</keyword>
<keyword evidence="4" id="KW-0223">Dioxygenase</keyword>
<dbReference type="Gene3D" id="3.60.130.10">
    <property type="entry name" value="Clavaminate synthase-like"/>
    <property type="match status" value="1"/>
</dbReference>
<keyword evidence="6" id="KW-0408">Iron</keyword>
<dbReference type="GO" id="GO:0044273">
    <property type="term" value="P:sulfur compound catabolic process"/>
    <property type="evidence" value="ECO:0007669"/>
    <property type="project" value="TreeGrafter"/>
</dbReference>